<dbReference type="RefSeq" id="WP_127723052.1">
    <property type="nucleotide sequence ID" value="NZ_RLIH01000002.1"/>
</dbReference>
<evidence type="ECO:0008006" key="3">
    <source>
        <dbReference type="Google" id="ProtNLM"/>
    </source>
</evidence>
<dbReference type="AlphaFoldDB" id="A0A437S921"/>
<evidence type="ECO:0000313" key="2">
    <source>
        <dbReference type="Proteomes" id="UP000288812"/>
    </source>
</evidence>
<comment type="caution">
    <text evidence="1">The sequence shown here is derived from an EMBL/GenBank/DDBJ whole genome shotgun (WGS) entry which is preliminary data.</text>
</comment>
<keyword evidence="2" id="KW-1185">Reference proteome</keyword>
<gene>
    <name evidence="1" type="ORF">EF514_01330</name>
</gene>
<dbReference type="Proteomes" id="UP000288812">
    <property type="component" value="Unassembled WGS sequence"/>
</dbReference>
<dbReference type="EMBL" id="RLIH01000002">
    <property type="protein sequence ID" value="RVU55401.1"/>
    <property type="molecule type" value="Genomic_DNA"/>
</dbReference>
<accession>A0A437S921</accession>
<proteinExistence type="predicted"/>
<evidence type="ECO:0000313" key="1">
    <source>
        <dbReference type="EMBL" id="RVU55401.1"/>
    </source>
</evidence>
<reference evidence="1 2" key="1">
    <citation type="submission" date="2018-11" db="EMBL/GenBank/DDBJ databases">
        <title>Genome sequencing and assembly of Anaerosphaera sp. nov., GS7-6-2.</title>
        <authorList>
            <person name="Rettenmaier R."/>
            <person name="Liebl W."/>
            <person name="Zverlov V."/>
        </authorList>
    </citation>
    <scope>NUCLEOTIDE SEQUENCE [LARGE SCALE GENOMIC DNA]</scope>
    <source>
        <strain evidence="1 2">GS7-6-2</strain>
    </source>
</reference>
<sequence>MDSVKKVKEMMRSYPANVARMKELEQEMAQFIPITASEVLEMLTFPGKTGDEVRVQKQRSNNRIFYIATSYRRLAWLINHKTEREMTKEYEKAAKAVEFIRYAIRALPCFYRDLMTYDILEGRRWAEVCERFSLSGAEFSRKKEEAVKRMAKTLERQYQYFGFRKEELCDDD</sequence>
<organism evidence="1 2">
    <name type="scientific">Anaerosphaera multitolerans</name>
    <dbReference type="NCBI Taxonomy" id="2487351"/>
    <lineage>
        <taxon>Bacteria</taxon>
        <taxon>Bacillati</taxon>
        <taxon>Bacillota</taxon>
        <taxon>Tissierellia</taxon>
        <taxon>Tissierellales</taxon>
        <taxon>Peptoniphilaceae</taxon>
        <taxon>Anaerosphaera</taxon>
    </lineage>
</organism>
<name>A0A437S921_9FIRM</name>
<protein>
    <recommendedName>
        <fullName evidence="3">ArpU family transcriptional regulator</fullName>
    </recommendedName>
</protein>